<feature type="region of interest" description="Disordered" evidence="15">
    <location>
        <begin position="1874"/>
        <end position="1926"/>
    </location>
</feature>
<evidence type="ECO:0000313" key="17">
    <source>
        <dbReference type="EMBL" id="OLP92065.1"/>
    </source>
</evidence>
<dbReference type="Pfam" id="PF14310">
    <property type="entry name" value="Fn3-like"/>
    <property type="match status" value="1"/>
</dbReference>
<dbReference type="Proteomes" id="UP000186817">
    <property type="component" value="Unassembled WGS sequence"/>
</dbReference>
<evidence type="ECO:0000259" key="16">
    <source>
        <dbReference type="SMART" id="SM01217"/>
    </source>
</evidence>
<comment type="catalytic activity">
    <reaction evidence="1">
        <text>Hydrolysis of terminal, non-reducing beta-D-glucosyl residues with release of beta-D-glucose.</text>
        <dbReference type="EC" id="3.2.1.21"/>
    </reaction>
</comment>
<dbReference type="PANTHER" id="PTHR42715:SF12">
    <property type="entry name" value="BETA-GLUCOSIDASE G-RELATED"/>
    <property type="match status" value="1"/>
</dbReference>
<evidence type="ECO:0000256" key="9">
    <source>
        <dbReference type="ARBA" id="ARBA00023295"/>
    </source>
</evidence>
<dbReference type="InterPro" id="IPR017853">
    <property type="entry name" value="GH"/>
</dbReference>
<evidence type="ECO:0000256" key="11">
    <source>
        <dbReference type="ARBA" id="ARBA00039579"/>
    </source>
</evidence>
<evidence type="ECO:0000256" key="8">
    <source>
        <dbReference type="ARBA" id="ARBA00023172"/>
    </source>
</evidence>
<evidence type="ECO:0000256" key="6">
    <source>
        <dbReference type="ARBA" id="ARBA00022729"/>
    </source>
</evidence>
<accession>A0A1Q9DAA5</accession>
<dbReference type="GO" id="GO:0009251">
    <property type="term" value="P:glucan catabolic process"/>
    <property type="evidence" value="ECO:0007669"/>
    <property type="project" value="TreeGrafter"/>
</dbReference>
<comment type="similarity">
    <text evidence="3">Belongs to the glycosyl hydrolase 3 family.</text>
</comment>
<name>A0A1Q9DAA5_SYMMI</name>
<dbReference type="CDD" id="cd12263">
    <property type="entry name" value="RRM_ABT1_like"/>
    <property type="match status" value="1"/>
</dbReference>
<evidence type="ECO:0000256" key="12">
    <source>
        <dbReference type="ARBA" id="ARBA00041276"/>
    </source>
</evidence>
<evidence type="ECO:0000256" key="4">
    <source>
        <dbReference type="ARBA" id="ARBA00012744"/>
    </source>
</evidence>
<dbReference type="InterPro" id="IPR013762">
    <property type="entry name" value="Integrase-like_cat_sf"/>
</dbReference>
<dbReference type="SUPFAM" id="SSF51445">
    <property type="entry name" value="(Trans)glycosidases"/>
    <property type="match status" value="1"/>
</dbReference>
<dbReference type="GO" id="GO:0015074">
    <property type="term" value="P:DNA integration"/>
    <property type="evidence" value="ECO:0007669"/>
    <property type="project" value="InterPro"/>
</dbReference>
<reference evidence="17 18" key="1">
    <citation type="submission" date="2016-02" db="EMBL/GenBank/DDBJ databases">
        <title>Genome analysis of coral dinoflagellate symbionts highlights evolutionary adaptations to a symbiotic lifestyle.</title>
        <authorList>
            <person name="Aranda M."/>
            <person name="Li Y."/>
            <person name="Liew Y.J."/>
            <person name="Baumgarten S."/>
            <person name="Simakov O."/>
            <person name="Wilson M."/>
            <person name="Piel J."/>
            <person name="Ashoor H."/>
            <person name="Bougouffa S."/>
            <person name="Bajic V.B."/>
            <person name="Ryu T."/>
            <person name="Ravasi T."/>
            <person name="Bayer T."/>
            <person name="Micklem G."/>
            <person name="Kim H."/>
            <person name="Bhak J."/>
            <person name="Lajeunesse T.C."/>
            <person name="Voolstra C.R."/>
        </authorList>
    </citation>
    <scope>NUCLEOTIDE SEQUENCE [LARGE SCALE GENOMIC DNA]</scope>
    <source>
        <strain evidence="17 18">CCMP2467</strain>
    </source>
</reference>
<evidence type="ECO:0000256" key="2">
    <source>
        <dbReference type="ARBA" id="ARBA00004613"/>
    </source>
</evidence>
<evidence type="ECO:0000256" key="7">
    <source>
        <dbReference type="ARBA" id="ARBA00022801"/>
    </source>
</evidence>
<comment type="subcellular location">
    <subcellularLocation>
        <location evidence="2">Secreted</location>
    </subcellularLocation>
</comment>
<evidence type="ECO:0000256" key="13">
    <source>
        <dbReference type="ARBA" id="ARBA00041601"/>
    </source>
</evidence>
<keyword evidence="5" id="KW-0964">Secreted</keyword>
<dbReference type="InterPro" id="IPR001764">
    <property type="entry name" value="Glyco_hydro_3_N"/>
</dbReference>
<dbReference type="Gene3D" id="1.10.443.10">
    <property type="entry name" value="Intergrase catalytic core"/>
    <property type="match status" value="1"/>
</dbReference>
<dbReference type="SMART" id="SM01217">
    <property type="entry name" value="Fn3_like"/>
    <property type="match status" value="1"/>
</dbReference>
<organism evidence="17 18">
    <name type="scientific">Symbiodinium microadriaticum</name>
    <name type="common">Dinoflagellate</name>
    <name type="synonym">Zooxanthella microadriatica</name>
    <dbReference type="NCBI Taxonomy" id="2951"/>
    <lineage>
        <taxon>Eukaryota</taxon>
        <taxon>Sar</taxon>
        <taxon>Alveolata</taxon>
        <taxon>Dinophyceae</taxon>
        <taxon>Suessiales</taxon>
        <taxon>Symbiodiniaceae</taxon>
        <taxon>Symbiodinium</taxon>
    </lineage>
</organism>
<feature type="region of interest" description="Disordered" evidence="15">
    <location>
        <begin position="2060"/>
        <end position="2137"/>
    </location>
</feature>
<dbReference type="InterPro" id="IPR013783">
    <property type="entry name" value="Ig-like_fold"/>
</dbReference>
<keyword evidence="9" id="KW-0326">Glycosidase</keyword>
<dbReference type="GO" id="GO:0003677">
    <property type="term" value="F:DNA binding"/>
    <property type="evidence" value="ECO:0007669"/>
    <property type="project" value="InterPro"/>
</dbReference>
<dbReference type="InterPro" id="IPR050288">
    <property type="entry name" value="Cellulose_deg_GH3"/>
</dbReference>
<dbReference type="InterPro" id="IPR000477">
    <property type="entry name" value="RT_dom"/>
</dbReference>
<evidence type="ECO:0000256" key="14">
    <source>
        <dbReference type="ARBA" id="ARBA00041808"/>
    </source>
</evidence>
<dbReference type="EMBL" id="LSRX01000636">
    <property type="protein sequence ID" value="OLP92065.1"/>
    <property type="molecule type" value="Genomic_DNA"/>
</dbReference>
<keyword evidence="18" id="KW-1185">Reference proteome</keyword>
<evidence type="ECO:0000256" key="3">
    <source>
        <dbReference type="ARBA" id="ARBA00005336"/>
    </source>
</evidence>
<dbReference type="Gene3D" id="3.30.70.270">
    <property type="match status" value="1"/>
</dbReference>
<dbReference type="InterPro" id="IPR043128">
    <property type="entry name" value="Rev_trsase/Diguanyl_cyclase"/>
</dbReference>
<protein>
    <recommendedName>
        <fullName evidence="11">Probable beta-glucosidase G</fullName>
        <ecNumber evidence="4">3.2.1.21</ecNumber>
    </recommendedName>
    <alternativeName>
        <fullName evidence="12">Beta-D-glucoside glucohydrolase G</fullName>
    </alternativeName>
    <alternativeName>
        <fullName evidence="13">Cellobiase G</fullName>
    </alternativeName>
    <alternativeName>
        <fullName evidence="14">Gentiobiase G</fullName>
    </alternativeName>
</protein>
<dbReference type="PANTHER" id="PTHR42715">
    <property type="entry name" value="BETA-GLUCOSIDASE"/>
    <property type="match status" value="1"/>
</dbReference>
<evidence type="ECO:0000256" key="10">
    <source>
        <dbReference type="ARBA" id="ARBA00024983"/>
    </source>
</evidence>
<dbReference type="InterPro" id="IPR035979">
    <property type="entry name" value="RBD_domain_sf"/>
</dbReference>
<keyword evidence="8" id="KW-0233">DNA recombination</keyword>
<dbReference type="Pfam" id="PF00078">
    <property type="entry name" value="RVT_1"/>
    <property type="match status" value="1"/>
</dbReference>
<dbReference type="SUPFAM" id="SSF56672">
    <property type="entry name" value="DNA/RNA polymerases"/>
    <property type="match status" value="1"/>
</dbReference>
<evidence type="ECO:0000313" key="18">
    <source>
        <dbReference type="Proteomes" id="UP000186817"/>
    </source>
</evidence>
<comment type="function">
    <text evidence="10">Beta-glucosidases are one of a number of cellulolytic enzymes involved in the degradation of cellulosic biomass. Catalyzes the last step releasing glucose from the inhibitory cellobiose.</text>
</comment>
<dbReference type="OrthoDB" id="412850at2759"/>
<dbReference type="PRINTS" id="PR00133">
    <property type="entry name" value="GLHYDRLASE3"/>
</dbReference>
<dbReference type="InterPro" id="IPR011010">
    <property type="entry name" value="DNA_brk_join_enz"/>
</dbReference>
<dbReference type="Gene3D" id="3.40.50.1700">
    <property type="entry name" value="Glycoside hydrolase family 3 C-terminal domain"/>
    <property type="match status" value="1"/>
</dbReference>
<dbReference type="InterPro" id="IPR036962">
    <property type="entry name" value="Glyco_hydro_3_N_sf"/>
</dbReference>
<keyword evidence="7" id="KW-0378">Hydrolase</keyword>
<dbReference type="InterPro" id="IPR026891">
    <property type="entry name" value="Fn3-like"/>
</dbReference>
<dbReference type="Gene3D" id="3.20.20.300">
    <property type="entry name" value="Glycoside hydrolase, family 3, N-terminal domain"/>
    <property type="match status" value="1"/>
</dbReference>
<gene>
    <name evidence="17" type="primary">bglB</name>
    <name evidence="17" type="ORF">AK812_SmicGene26182</name>
</gene>
<comment type="caution">
    <text evidence="17">The sequence shown here is derived from an EMBL/GenBank/DDBJ whole genome shotgun (WGS) entry which is preliminary data.</text>
</comment>
<dbReference type="InterPro" id="IPR002772">
    <property type="entry name" value="Glyco_hydro_3_C"/>
</dbReference>
<dbReference type="InterPro" id="IPR043502">
    <property type="entry name" value="DNA/RNA_pol_sf"/>
</dbReference>
<feature type="domain" description="Fibronectin type III-like" evidence="16">
    <location>
        <begin position="1590"/>
        <end position="1656"/>
    </location>
</feature>
<evidence type="ECO:0000256" key="5">
    <source>
        <dbReference type="ARBA" id="ARBA00022525"/>
    </source>
</evidence>
<feature type="region of interest" description="Disordered" evidence="15">
    <location>
        <begin position="497"/>
        <end position="523"/>
    </location>
</feature>
<proteinExistence type="inferred from homology"/>
<sequence>MSLPRQRDLLPLRLPDAERVWREGLGRGTRQRISRRLAADAWAREGAQTLNDLYGKAHVVSGVAAPVGTHAFALEHLRGRYQCVGPPPTSRPEEALTALLGSMSIYENDHFECKHASFDESKISWPEPGSSPVEIAELLTPDVGRLLKLDGVCELLADAGEKGLSETVRPYVDPVLANSPTKMGKFLTRLFDANMLSFKPGWEAATVGVFFVYKKNGSHRLILDTRAANQAFAKPRSSRLPTPAAWTSLELDSREVLYTATGDVADAFHRMRLPVHLRKYFRLPSIQCRFLERRLWPSGCSELDYVCPEYATLPMGWCWSLFFCQSLLENAAREAGLRDDDRIEDRSWAGQVSKGRLVHAEYVDNFFVSGTDADLVQRGFNRLRAVLEQWGFRIHDVSDAAPVVEGLGLLIDGNAGRISLTAKRIWKLLLASIALCRRRGAPLPKIVEKIIGHFTFAMLIRTCEAWRYKVAGAIKVMWSAASVAGRQFVVSTGPYESCPAVPRRKSTEERLLPKAPKRPADPASTVDILAGSQSHLELFKVRRTATQERYRRVLGTFLVWCEAYLPLTHNWDALLTAYLNELYAREENVSVAEYTFAAFKHRYPEFGKFGVQGLPRATQALEGYRNLAPPLMRLPTPRAAFIAIIGVLLAQRMITMAIALLLQWDLLLRPGELASLTVGQLVPPAGTADMCRWGVIVAPSEGGNGDPSKTNLYDEGITLSPMLDFLTEAIAELKAARLTSLMLFPFTCAQLAEQFKKAAARVGVAHLGATLYGNRHGGASDMRLRGVGLPEIKKRGRWAADSSLRRYEKATVAQQQHLKVPAQTRVYADFVETQLKQLGPGRCCAKPSACPRKTTWRQFSDRSSNRTSASTELNGKGPLRTVLFIPGACHFNGQGELFDGAVQASQFAAQHAAAALDAKTPDADGQVLAVAAEAVAVARRASLPALQQRVQAAAAGSALAARRARAAFAVWPWLASLALAGGGVGGAGRFMAMEAAVKRASALAKELNRTEIYGLVKGVGYPDWTWNPPHGFFVGNTDPVPSKGIPSLNLQDNGQGYRTFEPRQVPQVTAWPSTLGVAATWDRHLGRAWGEALGREFFLKGANVLLGPGLNVHRVARNGRNIEYLSGESGYLGAQLVPGYVEGVHSQHVLTVMKHFIANHQETIRSDVDAQVDNRTLFETYYPPFQGAIDAGCLATMCAYNLVNGKHACGNPETLEGHLKTNMQYKGWVMSDWWATHNFSAMDGLDQEMPGNCISLKPDWQVFFTPENLDTLSDEKVQDMATRILTGMVRYGLLEHPVCQPEGGGCLEEQFDVVATSPKHQQLARRMVADSVILLKNDGDVLPFTRDIKKIALLGSACDPPNDVEALLKQWDMPNYYTFGGSGRIVPNNPLSILKAVEAYCIVSGCEVVSELNDTVQDALNIAADADLAVICSATTSSEGYDRSSLSVDQEDYVVNVSTQLSGVRKLSISIIPGAIVLPWIEHVDAAVAMFLAGEATGTGLLDVLDGRVTPGGKLPVTFPLKEEDAIQPCEDPMCEYTEGLFAGFPWYEDKEVAFPFGHGLSYTKFDHELTSLGSFCETEVGPPSRKGTEVVQMYLGFPDGLGEPQKLLRGFQKVHLNAGSSTVVNLELRAPDISVWSEEDLSAQADEAASAASLAAREMRRQDQVVLYALAAAFACGTGEEVAGRDAAVEAQRIAVVATQTALKGAIAAGLKPPQQQALQIQIAGLTAAVNAKAAQENLRQQQFVAKSAVQKQGSSSLSEEDVAKLAEDAENLMVDTQAGPPKILPQSLFGFAEATNLTASGANALAHSGVPSVAVTNLAWLCDGFNQAFGVDLRKATAPTAEQRAADFFQIHDLLSLGRLLNMPKKLLKRKRRNAASVEAGGADASTEKPSMPARRKKRRVGAKAVEAAPDPPKPSPELAAPNDLQPQVDRKGVVHLASIPLCMGIQKLRHMMEQFGDIGRVYLAPEEKFRQQSRKRAGGSRKLRYTEGWVEFMDRRVARRVAESLNATTIGGKKRHNFFRDDMWNLRYLPGFKWHMLKEGTIYNQQVRKARLQQRMSQAQRENSHYLESVEKARTREKVAARRAAKGQQTGKVAEGGTRGALKPSSPAAFSEPRASSLPSGPGAISDKVLSKLL</sequence>
<dbReference type="SUPFAM" id="SSF52279">
    <property type="entry name" value="Beta-D-glucan exohydrolase, C-terminal domain"/>
    <property type="match status" value="1"/>
</dbReference>
<dbReference type="GO" id="GO:0008422">
    <property type="term" value="F:beta-glucosidase activity"/>
    <property type="evidence" value="ECO:0007669"/>
    <property type="project" value="UniProtKB-EC"/>
</dbReference>
<dbReference type="Gene3D" id="3.10.10.10">
    <property type="entry name" value="HIV Type 1 Reverse Transcriptase, subunit A, domain 1"/>
    <property type="match status" value="1"/>
</dbReference>
<dbReference type="InterPro" id="IPR034353">
    <property type="entry name" value="ABT1/ESF2_RRM"/>
</dbReference>
<dbReference type="Gene3D" id="2.60.40.10">
    <property type="entry name" value="Immunoglobulins"/>
    <property type="match status" value="1"/>
</dbReference>
<dbReference type="GO" id="GO:0006310">
    <property type="term" value="P:DNA recombination"/>
    <property type="evidence" value="ECO:0007669"/>
    <property type="project" value="UniProtKB-KW"/>
</dbReference>
<dbReference type="GO" id="GO:0005576">
    <property type="term" value="C:extracellular region"/>
    <property type="evidence" value="ECO:0007669"/>
    <property type="project" value="UniProtKB-SubCell"/>
</dbReference>
<keyword evidence="6" id="KW-0732">Signal</keyword>
<dbReference type="InterPro" id="IPR036881">
    <property type="entry name" value="Glyco_hydro_3_C_sf"/>
</dbReference>
<dbReference type="SUPFAM" id="SSF56349">
    <property type="entry name" value="DNA breaking-rejoining enzymes"/>
    <property type="match status" value="1"/>
</dbReference>
<dbReference type="EC" id="3.2.1.21" evidence="4"/>
<evidence type="ECO:0000256" key="15">
    <source>
        <dbReference type="SAM" id="MobiDB-lite"/>
    </source>
</evidence>
<dbReference type="Pfam" id="PF00933">
    <property type="entry name" value="Glyco_hydro_3"/>
    <property type="match status" value="1"/>
</dbReference>
<dbReference type="SUPFAM" id="SSF54928">
    <property type="entry name" value="RNA-binding domain, RBD"/>
    <property type="match status" value="1"/>
</dbReference>
<feature type="compositionally biased region" description="Basic and acidic residues" evidence="15">
    <location>
        <begin position="2065"/>
        <end position="2083"/>
    </location>
</feature>
<dbReference type="Pfam" id="PF01915">
    <property type="entry name" value="Glyco_hydro_3_C"/>
    <property type="match status" value="1"/>
</dbReference>
<evidence type="ECO:0000256" key="1">
    <source>
        <dbReference type="ARBA" id="ARBA00000448"/>
    </source>
</evidence>